<gene>
    <name evidence="10" type="ORF">Z043_103856</name>
</gene>
<evidence type="ECO:0000259" key="9">
    <source>
        <dbReference type="Pfam" id="PF19055"/>
    </source>
</evidence>
<evidence type="ECO:0000313" key="10">
    <source>
        <dbReference type="EMBL" id="KPP76766.1"/>
    </source>
</evidence>
<comment type="similarity">
    <text evidence="2">Belongs to the ABC transporter superfamily. ABCG family. Eye pigment precursor importer (TC 3.A.1.204) subfamily.</text>
</comment>
<keyword evidence="6 7" id="KW-0472">Membrane</keyword>
<keyword evidence="3" id="KW-0813">Transport</keyword>
<proteinExistence type="inferred from homology"/>
<evidence type="ECO:0000256" key="5">
    <source>
        <dbReference type="ARBA" id="ARBA00022989"/>
    </source>
</evidence>
<dbReference type="EMBL" id="JARO02000998">
    <property type="protein sequence ID" value="KPP76766.1"/>
    <property type="molecule type" value="Genomic_DNA"/>
</dbReference>
<feature type="transmembrane region" description="Helical" evidence="7">
    <location>
        <begin position="357"/>
        <end position="376"/>
    </location>
</feature>
<dbReference type="InterPro" id="IPR043926">
    <property type="entry name" value="ABCG_dom"/>
</dbReference>
<feature type="domain" description="ABC-2 type transporter transmembrane" evidence="8">
    <location>
        <begin position="192"/>
        <end position="404"/>
    </location>
</feature>
<dbReference type="PANTHER" id="PTHR48041:SF49">
    <property type="entry name" value="ATP-BINDING CASSETTE TRANSPORTER SUB-FAMILY G MEMBER 2B-RELATED"/>
    <property type="match status" value="1"/>
</dbReference>
<dbReference type="PANTHER" id="PTHR48041">
    <property type="entry name" value="ABC TRANSPORTER G FAMILY MEMBER 28"/>
    <property type="match status" value="1"/>
</dbReference>
<dbReference type="Gene3D" id="3.40.50.300">
    <property type="entry name" value="P-loop containing nucleotide triphosphate hydrolases"/>
    <property type="match status" value="1"/>
</dbReference>
<dbReference type="InterPro" id="IPR013525">
    <property type="entry name" value="ABC2_TM"/>
</dbReference>
<evidence type="ECO:0000256" key="2">
    <source>
        <dbReference type="ARBA" id="ARBA00005814"/>
    </source>
</evidence>
<feature type="transmembrane region" description="Helical" evidence="7">
    <location>
        <begin position="245"/>
        <end position="267"/>
    </location>
</feature>
<feature type="transmembrane region" description="Helical" evidence="7">
    <location>
        <begin position="439"/>
        <end position="459"/>
    </location>
</feature>
<dbReference type="InterPro" id="IPR027417">
    <property type="entry name" value="P-loop_NTPase"/>
</dbReference>
<dbReference type="GO" id="GO:0005886">
    <property type="term" value="C:plasma membrane"/>
    <property type="evidence" value="ECO:0007669"/>
    <property type="project" value="TreeGrafter"/>
</dbReference>
<dbReference type="SUPFAM" id="SSF52540">
    <property type="entry name" value="P-loop containing nucleoside triphosphate hydrolases"/>
    <property type="match status" value="1"/>
</dbReference>
<evidence type="ECO:0000256" key="3">
    <source>
        <dbReference type="ARBA" id="ARBA00022448"/>
    </source>
</evidence>
<protein>
    <submittedName>
        <fullName evidence="10">ATP-binding cassette sub-family G member 2-like</fullName>
    </submittedName>
</protein>
<evidence type="ECO:0000259" key="8">
    <source>
        <dbReference type="Pfam" id="PF01061"/>
    </source>
</evidence>
<feature type="transmembrane region" description="Helical" evidence="7">
    <location>
        <begin position="213"/>
        <end position="233"/>
    </location>
</feature>
<dbReference type="STRING" id="113540.ENSSFOP00015076135"/>
<feature type="transmembrane region" description="Helical" evidence="7">
    <location>
        <begin position="323"/>
        <end position="345"/>
    </location>
</feature>
<evidence type="ECO:0000256" key="1">
    <source>
        <dbReference type="ARBA" id="ARBA00004141"/>
    </source>
</evidence>
<dbReference type="Pfam" id="PF01061">
    <property type="entry name" value="ABC2_membrane"/>
    <property type="match status" value="1"/>
</dbReference>
<dbReference type="GO" id="GO:0005524">
    <property type="term" value="F:ATP binding"/>
    <property type="evidence" value="ECO:0007669"/>
    <property type="project" value="UniProtKB-KW"/>
</dbReference>
<dbReference type="Pfam" id="PF19055">
    <property type="entry name" value="ABC2_membrane_7"/>
    <property type="match status" value="1"/>
</dbReference>
<keyword evidence="10" id="KW-0547">Nucleotide-binding</keyword>
<organism evidence="10 11">
    <name type="scientific">Scleropages formosus</name>
    <name type="common">Asian bonytongue</name>
    <name type="synonym">Osteoglossum formosum</name>
    <dbReference type="NCBI Taxonomy" id="113540"/>
    <lineage>
        <taxon>Eukaryota</taxon>
        <taxon>Metazoa</taxon>
        <taxon>Chordata</taxon>
        <taxon>Craniata</taxon>
        <taxon>Vertebrata</taxon>
        <taxon>Euteleostomi</taxon>
        <taxon>Actinopterygii</taxon>
        <taxon>Neopterygii</taxon>
        <taxon>Teleostei</taxon>
        <taxon>Osteoglossocephala</taxon>
        <taxon>Osteoglossomorpha</taxon>
        <taxon>Osteoglossiformes</taxon>
        <taxon>Osteoglossidae</taxon>
        <taxon>Scleropages</taxon>
    </lineage>
</organism>
<dbReference type="InterPro" id="IPR050352">
    <property type="entry name" value="ABCG_transporters"/>
</dbReference>
<dbReference type="Proteomes" id="UP000034805">
    <property type="component" value="Unassembled WGS sequence"/>
</dbReference>
<keyword evidence="4 7" id="KW-0812">Transmembrane</keyword>
<evidence type="ECO:0000256" key="4">
    <source>
        <dbReference type="ARBA" id="ARBA00022692"/>
    </source>
</evidence>
<comment type="caution">
    <text evidence="10">The sequence shown here is derived from an EMBL/GenBank/DDBJ whole genome shotgun (WGS) entry which is preliminary data.</text>
</comment>
<accession>A0A0P7Z7S5</accession>
<name>A0A0P7Z7S5_SCLFO</name>
<keyword evidence="5 7" id="KW-1133">Transmembrane helix</keyword>
<reference evidence="10 11" key="1">
    <citation type="submission" date="2015-08" db="EMBL/GenBank/DDBJ databases">
        <title>The genome of the Asian arowana (Scleropages formosus).</title>
        <authorList>
            <person name="Tan M.H."/>
            <person name="Gan H.M."/>
            <person name="Croft L.J."/>
            <person name="Austin C.M."/>
        </authorList>
    </citation>
    <scope>NUCLEOTIDE SEQUENCE [LARGE SCALE GENOMIC DNA]</scope>
    <source>
        <strain evidence="10">Aro1</strain>
    </source>
</reference>
<comment type="subcellular location">
    <subcellularLocation>
        <location evidence="1">Membrane</location>
        <topology evidence="1">Multi-pass membrane protein</topology>
    </subcellularLocation>
</comment>
<dbReference type="AlphaFoldDB" id="A0A0P7Z7S5"/>
<evidence type="ECO:0000313" key="11">
    <source>
        <dbReference type="Proteomes" id="UP000034805"/>
    </source>
</evidence>
<evidence type="ECO:0000256" key="7">
    <source>
        <dbReference type="SAM" id="Phobius"/>
    </source>
</evidence>
<dbReference type="GO" id="GO:0140359">
    <property type="term" value="F:ABC-type transporter activity"/>
    <property type="evidence" value="ECO:0007669"/>
    <property type="project" value="InterPro"/>
</dbReference>
<keyword evidence="10" id="KW-0067">ATP-binding</keyword>
<feature type="domain" description="ABC transporter family G" evidence="9">
    <location>
        <begin position="69"/>
        <end position="129"/>
    </location>
</feature>
<evidence type="ECO:0000256" key="6">
    <source>
        <dbReference type="ARBA" id="ARBA00023136"/>
    </source>
</evidence>
<sequence>MRGVSGGEKKRCGIGMELITSPALLFLDEPTTGLDANTANSIIALLQKYLSAGPCVFASLRAPPPRRFPRYSIFRQFDHLTLLNQGEAIYAGEASKAVAYFEDLGYKCEQFNNPADFFMDITQGAIGPATDGPSLATLTRTAEDKNPLALQYRRSQLYGRTMEQLEQLEKNPVNRHDKARREKPCYATPFCYQLLLVSKRTAKNILRNPQTSYAQLALNIVFGILVGLIYYRIPRTLPEALQNRIGAFFFLVINMVFGNLSGVELFISERALFIHENSGGYYRTSVYFLSKMVVDLIPNRIMPVFVFSAIPYFMMGFKPEPEAFFLFCVTMSLISLSAVSLAFLVSASVGSFGVANTLIALPYVFMMVFGGFLVNLNSMLSWLSWLKWVSIFYYGLNALTINELTGQVFTSNYSSITGEMYMDQQAIDYTTWGFWQNEVALFGIMCLCMLFSYIQLWRIKRWNVLLQKSINVTHCHLADLTKASSFKLSLVHLR</sequence>